<keyword evidence="2" id="KW-1185">Reference proteome</keyword>
<reference evidence="1" key="1">
    <citation type="submission" date="2021-04" db="EMBL/GenBank/DDBJ databases">
        <title>The genome sequence of Ideonella sp. 4Y11.</title>
        <authorList>
            <person name="Liu Y."/>
        </authorList>
    </citation>
    <scope>NUCLEOTIDE SEQUENCE</scope>
    <source>
        <strain evidence="1">4Y11</strain>
    </source>
</reference>
<evidence type="ECO:0000313" key="2">
    <source>
        <dbReference type="Proteomes" id="UP000678374"/>
    </source>
</evidence>
<name>A0A940YF57_9BURK</name>
<evidence type="ECO:0000313" key="1">
    <source>
        <dbReference type="EMBL" id="MBQ0959088.1"/>
    </source>
</evidence>
<accession>A0A940YF57</accession>
<dbReference type="Proteomes" id="UP000678374">
    <property type="component" value="Unassembled WGS sequence"/>
</dbReference>
<sequence length="278" mass="29580">MNPSSPSPTDARLQAWLDGELPPPERAAVETWLQAHPEEAARVRLWAADRDALRQRLDAELAEPLPDAWVQRLQAAPANDGAWRRPALAAALALATGLAGFAAGRWSGGDTALAAATPWVQRAAAAHAVYVPEKRHPVEVSVRGDDGQAIAAQEQHLAAWLTKRLAVPVKLFDLQARGYQLVGGRLLPDGGAPGAQLMYERADGGRVTVYLRKPEAGTPAAFQYREQDGLGQFYWVESGAGYALTGALPKAELLALAEAIYQQGAAQGVGDNAAHGPR</sequence>
<organism evidence="1 2">
    <name type="scientific">Ideonella aquatica</name>
    <dbReference type="NCBI Taxonomy" id="2824119"/>
    <lineage>
        <taxon>Bacteria</taxon>
        <taxon>Pseudomonadati</taxon>
        <taxon>Pseudomonadota</taxon>
        <taxon>Betaproteobacteria</taxon>
        <taxon>Burkholderiales</taxon>
        <taxon>Sphaerotilaceae</taxon>
        <taxon>Ideonella</taxon>
    </lineage>
</organism>
<protein>
    <submittedName>
        <fullName evidence="1">Anti-sigma factor</fullName>
    </submittedName>
</protein>
<dbReference type="RefSeq" id="WP_210801605.1">
    <property type="nucleotide sequence ID" value="NZ_JAGQDE010000006.1"/>
</dbReference>
<comment type="caution">
    <text evidence="1">The sequence shown here is derived from an EMBL/GenBank/DDBJ whole genome shotgun (WGS) entry which is preliminary data.</text>
</comment>
<gene>
    <name evidence="1" type="ORF">KAK06_08955</name>
</gene>
<dbReference type="AlphaFoldDB" id="A0A940YF57"/>
<proteinExistence type="predicted"/>
<dbReference type="EMBL" id="JAGQDE010000006">
    <property type="protein sequence ID" value="MBQ0959088.1"/>
    <property type="molecule type" value="Genomic_DNA"/>
</dbReference>